<dbReference type="InterPro" id="IPR011006">
    <property type="entry name" value="CheY-like_superfamily"/>
</dbReference>
<evidence type="ECO:0000256" key="2">
    <source>
        <dbReference type="ARBA" id="ARBA00023015"/>
    </source>
</evidence>
<dbReference type="SMART" id="SM00448">
    <property type="entry name" value="REC"/>
    <property type="match status" value="1"/>
</dbReference>
<dbReference type="OrthoDB" id="9786548at2"/>
<dbReference type="GO" id="GO:0000160">
    <property type="term" value="P:phosphorelay signal transduction system"/>
    <property type="evidence" value="ECO:0007669"/>
    <property type="project" value="InterPro"/>
</dbReference>
<protein>
    <recommendedName>
        <fullName evidence="6">Response regulatory domain-containing protein</fullName>
    </recommendedName>
</protein>
<dbReference type="STRING" id="443610.VE25_15350"/>
<dbReference type="InterPro" id="IPR001789">
    <property type="entry name" value="Sig_transdc_resp-reg_receiver"/>
</dbReference>
<comment type="caution">
    <text evidence="4">Lacks conserved residue(s) required for the propagation of feature annotation.</text>
</comment>
<organism evidence="7 8">
    <name type="scientific">Devosia geojensis</name>
    <dbReference type="NCBI Taxonomy" id="443610"/>
    <lineage>
        <taxon>Bacteria</taxon>
        <taxon>Pseudomonadati</taxon>
        <taxon>Pseudomonadota</taxon>
        <taxon>Alphaproteobacteria</taxon>
        <taxon>Hyphomicrobiales</taxon>
        <taxon>Devosiaceae</taxon>
        <taxon>Devosia</taxon>
    </lineage>
</organism>
<evidence type="ECO:0000256" key="5">
    <source>
        <dbReference type="SAM" id="MobiDB-lite"/>
    </source>
</evidence>
<keyword evidence="2" id="KW-0805">Transcription regulation</keyword>
<comment type="caution">
    <text evidence="7">The sequence shown here is derived from an EMBL/GenBank/DDBJ whole genome shotgun (WGS) entry which is preliminary data.</text>
</comment>
<dbReference type="PROSITE" id="PS50110">
    <property type="entry name" value="RESPONSE_REGULATORY"/>
    <property type="match status" value="1"/>
</dbReference>
<keyword evidence="1" id="KW-0597">Phosphoprotein</keyword>
<dbReference type="InterPro" id="IPR050595">
    <property type="entry name" value="Bact_response_regulator"/>
</dbReference>
<evidence type="ECO:0000313" key="7">
    <source>
        <dbReference type="EMBL" id="KKB10957.1"/>
    </source>
</evidence>
<evidence type="ECO:0000256" key="4">
    <source>
        <dbReference type="PROSITE-ProRule" id="PRU00169"/>
    </source>
</evidence>
<dbReference type="PANTHER" id="PTHR44591">
    <property type="entry name" value="STRESS RESPONSE REGULATOR PROTEIN 1"/>
    <property type="match status" value="1"/>
</dbReference>
<dbReference type="PANTHER" id="PTHR44591:SF3">
    <property type="entry name" value="RESPONSE REGULATORY DOMAIN-CONTAINING PROTEIN"/>
    <property type="match status" value="1"/>
</dbReference>
<evidence type="ECO:0000256" key="3">
    <source>
        <dbReference type="ARBA" id="ARBA00023163"/>
    </source>
</evidence>
<dbReference type="RefSeq" id="WP_046109525.1">
    <property type="nucleotide sequence ID" value="NZ_JZEX01000126.1"/>
</dbReference>
<dbReference type="SUPFAM" id="SSF52172">
    <property type="entry name" value="CheY-like"/>
    <property type="match status" value="1"/>
</dbReference>
<feature type="domain" description="Response regulatory" evidence="6">
    <location>
        <begin position="10"/>
        <end position="129"/>
    </location>
</feature>
<dbReference type="Gene3D" id="3.40.50.2300">
    <property type="match status" value="1"/>
</dbReference>
<reference evidence="7 8" key="1">
    <citation type="submission" date="2015-03" db="EMBL/GenBank/DDBJ databases">
        <authorList>
            <person name="Hassan Y.I."/>
            <person name="Lepp D."/>
            <person name="Li X.-Z."/>
            <person name="Zhou T."/>
        </authorList>
    </citation>
    <scope>NUCLEOTIDE SEQUENCE [LARGE SCALE GENOMIC DNA]</scope>
    <source>
        <strain evidence="7 8">BD-c194</strain>
    </source>
</reference>
<dbReference type="AlphaFoldDB" id="A0A0F5FRZ8"/>
<evidence type="ECO:0000256" key="1">
    <source>
        <dbReference type="ARBA" id="ARBA00022553"/>
    </source>
</evidence>
<accession>A0A0F5FRZ8</accession>
<sequence length="162" mass="17985">MPAETITAHGILIVDPSQHMVDIVAAMLRHIGRRDIRSATDAAGAQFELNRRDFSVILINDGLAGLDTVEFVRRLRHSAECRNRLTPVVMMAARPDATRIAAARDAGVTEFLRKPFAANHLEARLAVIARAPRPIIETEGYVGPDRRRRPSVEMGTAERRTK</sequence>
<dbReference type="PATRIC" id="fig|443610.3.peg.1343"/>
<keyword evidence="8" id="KW-1185">Reference proteome</keyword>
<dbReference type="EMBL" id="JZEX01000126">
    <property type="protein sequence ID" value="KKB10957.1"/>
    <property type="molecule type" value="Genomic_DNA"/>
</dbReference>
<dbReference type="Pfam" id="PF00072">
    <property type="entry name" value="Response_reg"/>
    <property type="match status" value="1"/>
</dbReference>
<feature type="region of interest" description="Disordered" evidence="5">
    <location>
        <begin position="140"/>
        <end position="162"/>
    </location>
</feature>
<gene>
    <name evidence="7" type="ORF">VE25_15350</name>
</gene>
<evidence type="ECO:0000313" key="8">
    <source>
        <dbReference type="Proteomes" id="UP000033632"/>
    </source>
</evidence>
<evidence type="ECO:0000259" key="6">
    <source>
        <dbReference type="PROSITE" id="PS50110"/>
    </source>
</evidence>
<keyword evidence="3" id="KW-0804">Transcription</keyword>
<proteinExistence type="predicted"/>
<name>A0A0F5FRZ8_9HYPH</name>
<dbReference type="Proteomes" id="UP000033632">
    <property type="component" value="Unassembled WGS sequence"/>
</dbReference>